<name>A0A1H4GAP3_9RHOB</name>
<reference evidence="2 3" key="1">
    <citation type="submission" date="2016-10" db="EMBL/GenBank/DDBJ databases">
        <authorList>
            <person name="de Groot N.N."/>
        </authorList>
    </citation>
    <scope>NUCLEOTIDE SEQUENCE [LARGE SCALE GENOMIC DNA]</scope>
    <source>
        <strain evidence="2 3">DSM 15345</strain>
    </source>
</reference>
<dbReference type="AlphaFoldDB" id="A0A1H4GAP3"/>
<proteinExistence type="predicted"/>
<sequence>MTQRENADRRGKLRRLKLWMGASFLAPLAAGPLILLAQAWIG</sequence>
<keyword evidence="1" id="KW-0472">Membrane</keyword>
<protein>
    <submittedName>
        <fullName evidence="2">Uncharacterized protein</fullName>
    </submittedName>
</protein>
<evidence type="ECO:0000313" key="3">
    <source>
        <dbReference type="Proteomes" id="UP000198703"/>
    </source>
</evidence>
<dbReference type="STRING" id="89524.SAMN05444370_1479"/>
<gene>
    <name evidence="2" type="ORF">SAMN05444370_1479</name>
</gene>
<dbReference type="RefSeq" id="WP_281243604.1">
    <property type="nucleotide sequence ID" value="NZ_FNQM01000047.1"/>
</dbReference>
<dbReference type="EMBL" id="FNQM01000047">
    <property type="protein sequence ID" value="SEB06706.1"/>
    <property type="molecule type" value="Genomic_DNA"/>
</dbReference>
<keyword evidence="1" id="KW-0812">Transmembrane</keyword>
<feature type="transmembrane region" description="Helical" evidence="1">
    <location>
        <begin position="21"/>
        <end position="41"/>
    </location>
</feature>
<accession>A0A1H4GAP3</accession>
<keyword evidence="1" id="KW-1133">Transmembrane helix</keyword>
<organism evidence="2 3">
    <name type="scientific">Rubrimonas cliftonensis</name>
    <dbReference type="NCBI Taxonomy" id="89524"/>
    <lineage>
        <taxon>Bacteria</taxon>
        <taxon>Pseudomonadati</taxon>
        <taxon>Pseudomonadota</taxon>
        <taxon>Alphaproteobacteria</taxon>
        <taxon>Rhodobacterales</taxon>
        <taxon>Paracoccaceae</taxon>
        <taxon>Rubrimonas</taxon>
    </lineage>
</organism>
<evidence type="ECO:0000313" key="2">
    <source>
        <dbReference type="EMBL" id="SEB06706.1"/>
    </source>
</evidence>
<keyword evidence="3" id="KW-1185">Reference proteome</keyword>
<evidence type="ECO:0000256" key="1">
    <source>
        <dbReference type="SAM" id="Phobius"/>
    </source>
</evidence>
<dbReference type="Proteomes" id="UP000198703">
    <property type="component" value="Unassembled WGS sequence"/>
</dbReference>